<dbReference type="Gene3D" id="2.40.30.90">
    <property type="entry name" value="Bacterial fluorinating enzyme like"/>
    <property type="match status" value="1"/>
</dbReference>
<sequence>MTIVLLTDFGLSDTYVGIMKGVIAGIAPNAKVIDLTHDIRPQDVRHGAYALKIAAPYFPAETIFVAVVDPGVGSNRQAIAVRANNQTFIVPNNGLLSHIVHEYGTESIVLLENERYRLKTISSTFHGRDIFSPAAAHLAHGVEFADLGRPLANEELVLFAPPKNEPLNQNSWRGEIIHIDRFGNLISSLTAEEISQESSNWLFSICNATVSKLSKTYTEVAEGELVAYIGSDGFLEVGMRNGHAAERLRARLGDEIRARKVK</sequence>
<evidence type="ECO:0000256" key="2">
    <source>
        <dbReference type="ARBA" id="ARBA00024035"/>
    </source>
</evidence>
<dbReference type="Gene3D" id="3.40.50.10790">
    <property type="entry name" value="S-adenosyl-l-methionine hydroxide adenosyltransferase, N-terminal"/>
    <property type="match status" value="1"/>
</dbReference>
<dbReference type="InterPro" id="IPR023228">
    <property type="entry name" value="SAM_OH_AdoTrfase_N_sf"/>
</dbReference>
<comment type="similarity">
    <text evidence="2">Belongs to the SAM hydrolase / SAM-dependent halogenase family.</text>
</comment>
<dbReference type="OrthoDB" id="9792195at2"/>
<gene>
    <name evidence="5" type="ordered locus">Ctha_1710</name>
</gene>
<dbReference type="PANTHER" id="PTHR35092">
    <property type="entry name" value="CHLORINASE MJ1651"/>
    <property type="match status" value="1"/>
</dbReference>
<dbReference type="SUPFAM" id="SSF102522">
    <property type="entry name" value="Bacterial fluorinating enzyme, N-terminal domain"/>
    <property type="match status" value="1"/>
</dbReference>
<name>B3QT68_CHLT3</name>
<dbReference type="PIRSF" id="PIRSF006779">
    <property type="entry name" value="UCP006779"/>
    <property type="match status" value="1"/>
</dbReference>
<evidence type="ECO:0000259" key="3">
    <source>
        <dbReference type="Pfam" id="PF01887"/>
    </source>
</evidence>
<keyword evidence="1" id="KW-0949">S-adenosyl-L-methionine</keyword>
<dbReference type="RefSeq" id="WP_012500251.1">
    <property type="nucleotide sequence ID" value="NC_011026.1"/>
</dbReference>
<feature type="domain" description="S-adenosyl-l-methionine hydroxide adenosyltransferase N-terminal" evidence="3">
    <location>
        <begin position="3"/>
        <end position="148"/>
    </location>
</feature>
<feature type="domain" description="S-adenosyl-l-methionine hydroxide adenosyltransferase C-terminal" evidence="4">
    <location>
        <begin position="174"/>
        <end position="257"/>
    </location>
</feature>
<proteinExistence type="inferred from homology"/>
<dbReference type="Pfam" id="PF01887">
    <property type="entry name" value="SAM_HAT_N"/>
    <property type="match status" value="1"/>
</dbReference>
<dbReference type="InterPro" id="IPR046469">
    <property type="entry name" value="SAM_HAT_N"/>
</dbReference>
<dbReference type="Proteomes" id="UP000001208">
    <property type="component" value="Chromosome"/>
</dbReference>
<dbReference type="SUPFAM" id="SSF101852">
    <property type="entry name" value="Bacterial fluorinating enzyme, C-terminal domain"/>
    <property type="match status" value="1"/>
</dbReference>
<dbReference type="AlphaFoldDB" id="B3QT68"/>
<dbReference type="HOGENOM" id="CLU_059734_1_1_10"/>
<protein>
    <recommendedName>
        <fullName evidence="7">SAM-dependent chlorinase/fluorinase</fullName>
    </recommendedName>
</protein>
<dbReference type="KEGG" id="cts:Ctha_1710"/>
<accession>B3QT68</accession>
<evidence type="ECO:0008006" key="7">
    <source>
        <dbReference type="Google" id="ProtNLM"/>
    </source>
</evidence>
<dbReference type="InterPro" id="IPR002747">
    <property type="entry name" value="SAM_OH_AdoTrfase"/>
</dbReference>
<dbReference type="STRING" id="517418.Ctha_1710"/>
<reference evidence="5 6" key="1">
    <citation type="submission" date="2008-06" db="EMBL/GenBank/DDBJ databases">
        <title>Complete sequence of Chloroherpeton thalassium ATCC 35110.</title>
        <authorList>
            <consortium name="US DOE Joint Genome Institute"/>
            <person name="Lucas S."/>
            <person name="Copeland A."/>
            <person name="Lapidus A."/>
            <person name="Glavina del Rio T."/>
            <person name="Dalin E."/>
            <person name="Tice H."/>
            <person name="Bruce D."/>
            <person name="Goodwin L."/>
            <person name="Pitluck S."/>
            <person name="Schmutz J."/>
            <person name="Larimer F."/>
            <person name="Land M."/>
            <person name="Hauser L."/>
            <person name="Kyrpides N."/>
            <person name="Mikhailova N."/>
            <person name="Liu Z."/>
            <person name="Li T."/>
            <person name="Zhao F."/>
            <person name="Overmann J."/>
            <person name="Bryant D.A."/>
            <person name="Richardson P."/>
        </authorList>
    </citation>
    <scope>NUCLEOTIDE SEQUENCE [LARGE SCALE GENOMIC DNA]</scope>
    <source>
        <strain evidence="6">ATCC 35110 / GB-78</strain>
    </source>
</reference>
<organism evidence="5 6">
    <name type="scientific">Chloroherpeton thalassium (strain ATCC 35110 / GB-78)</name>
    <dbReference type="NCBI Taxonomy" id="517418"/>
    <lineage>
        <taxon>Bacteria</taxon>
        <taxon>Pseudomonadati</taxon>
        <taxon>Chlorobiota</taxon>
        <taxon>Chlorobiia</taxon>
        <taxon>Chlorobiales</taxon>
        <taxon>Chloroherpetonaceae</taxon>
        <taxon>Chloroherpeton</taxon>
    </lineage>
</organism>
<dbReference type="eggNOG" id="COG1912">
    <property type="taxonomic scope" value="Bacteria"/>
</dbReference>
<evidence type="ECO:0000313" key="6">
    <source>
        <dbReference type="Proteomes" id="UP000001208"/>
    </source>
</evidence>
<evidence type="ECO:0000256" key="1">
    <source>
        <dbReference type="ARBA" id="ARBA00022691"/>
    </source>
</evidence>
<dbReference type="InterPro" id="IPR046470">
    <property type="entry name" value="SAM_HAT_C"/>
</dbReference>
<dbReference type="EMBL" id="CP001100">
    <property type="protein sequence ID" value="ACF14167.1"/>
    <property type="molecule type" value="Genomic_DNA"/>
</dbReference>
<evidence type="ECO:0000313" key="5">
    <source>
        <dbReference type="EMBL" id="ACF14167.1"/>
    </source>
</evidence>
<dbReference type="PANTHER" id="PTHR35092:SF1">
    <property type="entry name" value="CHLORINASE MJ1651"/>
    <property type="match status" value="1"/>
</dbReference>
<dbReference type="InterPro" id="IPR023227">
    <property type="entry name" value="SAM_OH_AdoTrfase_C_sf"/>
</dbReference>
<keyword evidence="6" id="KW-1185">Reference proteome</keyword>
<dbReference type="Pfam" id="PF20257">
    <property type="entry name" value="SAM_HAT_C"/>
    <property type="match status" value="1"/>
</dbReference>
<evidence type="ECO:0000259" key="4">
    <source>
        <dbReference type="Pfam" id="PF20257"/>
    </source>
</evidence>